<feature type="chain" id="PRO_5021235555" evidence="1">
    <location>
        <begin position="21"/>
        <end position="150"/>
    </location>
</feature>
<accession>A0A4Y5YET1</accession>
<evidence type="ECO:0000313" key="4">
    <source>
        <dbReference type="Proteomes" id="UP000319809"/>
    </source>
</evidence>
<evidence type="ECO:0000259" key="2">
    <source>
        <dbReference type="Pfam" id="PF03625"/>
    </source>
</evidence>
<gene>
    <name evidence="3" type="ORF">FH971_09485</name>
</gene>
<organism evidence="3 4">
    <name type="scientific">Shewanella polaris</name>
    <dbReference type="NCBI Taxonomy" id="2588449"/>
    <lineage>
        <taxon>Bacteria</taxon>
        <taxon>Pseudomonadati</taxon>
        <taxon>Pseudomonadota</taxon>
        <taxon>Gammaproteobacteria</taxon>
        <taxon>Alteromonadales</taxon>
        <taxon>Shewanellaceae</taxon>
        <taxon>Shewanella</taxon>
    </lineage>
</organism>
<reference evidence="3 4" key="1">
    <citation type="submission" date="2019-06" db="EMBL/GenBank/DDBJ databases">
        <title>The genome of Shewanella sp. SM1901.</title>
        <authorList>
            <person name="Cha Q."/>
        </authorList>
    </citation>
    <scope>NUCLEOTIDE SEQUENCE [LARGE SCALE GENOMIC DNA]</scope>
    <source>
        <strain evidence="3 4">SM1901</strain>
    </source>
</reference>
<dbReference type="SUPFAM" id="SSF103247">
    <property type="entry name" value="TT1751-like"/>
    <property type="match status" value="1"/>
</dbReference>
<feature type="domain" description="DUF302" evidence="2">
    <location>
        <begin position="55"/>
        <end position="117"/>
    </location>
</feature>
<proteinExistence type="predicted"/>
<dbReference type="InterPro" id="IPR035923">
    <property type="entry name" value="TT1751-like_sf"/>
</dbReference>
<dbReference type="CDD" id="cd14797">
    <property type="entry name" value="DUF302"/>
    <property type="match status" value="1"/>
</dbReference>
<keyword evidence="4" id="KW-1185">Reference proteome</keyword>
<keyword evidence="1" id="KW-0732">Signal</keyword>
<dbReference type="Proteomes" id="UP000319809">
    <property type="component" value="Chromosome"/>
</dbReference>
<dbReference type="InterPro" id="IPR005180">
    <property type="entry name" value="DUF302"/>
</dbReference>
<feature type="signal peptide" evidence="1">
    <location>
        <begin position="1"/>
        <end position="20"/>
    </location>
</feature>
<dbReference type="EMBL" id="CP041036">
    <property type="protein sequence ID" value="QDE31185.1"/>
    <property type="molecule type" value="Genomic_DNA"/>
</dbReference>
<dbReference type="Pfam" id="PF03625">
    <property type="entry name" value="DUF302"/>
    <property type="match status" value="1"/>
</dbReference>
<protein>
    <submittedName>
        <fullName evidence="3">DUF302 domain-containing protein</fullName>
    </submittedName>
</protein>
<sequence>MIRNISLALVVLIASTQAYAVESLITLESHYSAKETADRFESIIKDKGFTVFTRIDHQKNAASVGLTLRPTEVIIFGNPKIGTQLMQCSQLVAIDLPQKVLISEDADNNVWLSYNNPEYIKQRHNIKGCDKVINKISGVLSKLSNAATSK</sequence>
<name>A0A4Y5YET1_9GAMM</name>
<dbReference type="PANTHER" id="PTHR38342">
    <property type="entry name" value="SLR5037 PROTEIN"/>
    <property type="match status" value="1"/>
</dbReference>
<dbReference type="KEGG" id="spol:FH971_09485"/>
<dbReference type="RefSeq" id="WP_140234135.1">
    <property type="nucleotide sequence ID" value="NZ_CP041036.1"/>
</dbReference>
<evidence type="ECO:0000256" key="1">
    <source>
        <dbReference type="SAM" id="SignalP"/>
    </source>
</evidence>
<evidence type="ECO:0000313" key="3">
    <source>
        <dbReference type="EMBL" id="QDE31185.1"/>
    </source>
</evidence>
<dbReference type="Gene3D" id="3.30.310.70">
    <property type="entry name" value="TT1751-like domain"/>
    <property type="match status" value="1"/>
</dbReference>
<dbReference type="PANTHER" id="PTHR38342:SF2">
    <property type="entry name" value="INNER MEMBRANE OR EXPORTED"/>
    <property type="match status" value="1"/>
</dbReference>
<dbReference type="AlphaFoldDB" id="A0A4Y5YET1"/>